<gene>
    <name evidence="8" type="ORF">ACFPOE_19445</name>
</gene>
<keyword evidence="4 8" id="KW-0808">Transferase</keyword>
<dbReference type="InterPro" id="IPR000089">
    <property type="entry name" value="Biotin_lipoyl"/>
</dbReference>
<accession>A0ABW0NKS1</accession>
<dbReference type="PROSITE" id="PS50968">
    <property type="entry name" value="BIOTINYL_LIPOYL"/>
    <property type="match status" value="1"/>
</dbReference>
<evidence type="ECO:0000256" key="3">
    <source>
        <dbReference type="ARBA" id="ARBA00022823"/>
    </source>
</evidence>
<dbReference type="Proteomes" id="UP001596037">
    <property type="component" value="Unassembled WGS sequence"/>
</dbReference>
<keyword evidence="9" id="KW-1185">Reference proteome</keyword>
<proteinExistence type="inferred from homology"/>
<feature type="compositionally biased region" description="Low complexity" evidence="5">
    <location>
        <begin position="93"/>
        <end position="106"/>
    </location>
</feature>
<evidence type="ECO:0000313" key="8">
    <source>
        <dbReference type="EMBL" id="MFC5499727.1"/>
    </source>
</evidence>
<evidence type="ECO:0000256" key="1">
    <source>
        <dbReference type="ARBA" id="ARBA00001938"/>
    </source>
</evidence>
<evidence type="ECO:0000256" key="4">
    <source>
        <dbReference type="RuleBase" id="RU003423"/>
    </source>
</evidence>
<protein>
    <recommendedName>
        <fullName evidence="4">Dihydrolipoamide acetyltransferase component of pyruvate dehydrogenase complex</fullName>
        <ecNumber evidence="4">2.3.1.-</ecNumber>
    </recommendedName>
</protein>
<dbReference type="GO" id="GO:0016746">
    <property type="term" value="F:acyltransferase activity"/>
    <property type="evidence" value="ECO:0007669"/>
    <property type="project" value="UniProtKB-KW"/>
</dbReference>
<dbReference type="Gene3D" id="4.10.320.10">
    <property type="entry name" value="E3-binding domain"/>
    <property type="match status" value="1"/>
</dbReference>
<feature type="domain" description="Lipoyl-binding" evidence="6">
    <location>
        <begin position="1"/>
        <end position="75"/>
    </location>
</feature>
<dbReference type="EMBL" id="JBHSMF010000010">
    <property type="protein sequence ID" value="MFC5499727.1"/>
    <property type="molecule type" value="Genomic_DNA"/>
</dbReference>
<dbReference type="PROSITE" id="PS00189">
    <property type="entry name" value="LIPOYL"/>
    <property type="match status" value="1"/>
</dbReference>
<dbReference type="InterPro" id="IPR001078">
    <property type="entry name" value="2-oxoacid_DH_actylTfrase"/>
</dbReference>
<comment type="cofactor">
    <cofactor evidence="1 4">
        <name>(R)-lipoate</name>
        <dbReference type="ChEBI" id="CHEBI:83088"/>
    </cofactor>
</comment>
<dbReference type="SUPFAM" id="SSF52777">
    <property type="entry name" value="CoA-dependent acyltransferases"/>
    <property type="match status" value="1"/>
</dbReference>
<dbReference type="InterPro" id="IPR011053">
    <property type="entry name" value="Single_hybrid_motif"/>
</dbReference>
<evidence type="ECO:0000259" key="7">
    <source>
        <dbReference type="PROSITE" id="PS51826"/>
    </source>
</evidence>
<reference evidence="9" key="1">
    <citation type="journal article" date="2019" name="Int. J. Syst. Evol. Microbiol.">
        <title>The Global Catalogue of Microorganisms (GCM) 10K type strain sequencing project: providing services to taxonomists for standard genome sequencing and annotation.</title>
        <authorList>
            <consortium name="The Broad Institute Genomics Platform"/>
            <consortium name="The Broad Institute Genome Sequencing Center for Infectious Disease"/>
            <person name="Wu L."/>
            <person name="Ma J."/>
        </authorList>
    </citation>
    <scope>NUCLEOTIDE SEQUENCE [LARGE SCALE GENOMIC DNA]</scope>
    <source>
        <strain evidence="9">CCUG 57401</strain>
    </source>
</reference>
<evidence type="ECO:0000313" key="9">
    <source>
        <dbReference type="Proteomes" id="UP001596037"/>
    </source>
</evidence>
<organism evidence="8 9">
    <name type="scientific">Caenimonas terrae</name>
    <dbReference type="NCBI Taxonomy" id="696074"/>
    <lineage>
        <taxon>Bacteria</taxon>
        <taxon>Pseudomonadati</taxon>
        <taxon>Pseudomonadota</taxon>
        <taxon>Betaproteobacteria</taxon>
        <taxon>Burkholderiales</taxon>
        <taxon>Comamonadaceae</taxon>
        <taxon>Caenimonas</taxon>
    </lineage>
</organism>
<dbReference type="InterPro" id="IPR036625">
    <property type="entry name" value="E3-bd_dom_sf"/>
</dbReference>
<comment type="caution">
    <text evidence="8">The sequence shown here is derived from an EMBL/GenBank/DDBJ whole genome shotgun (WGS) entry which is preliminary data.</text>
</comment>
<dbReference type="PANTHER" id="PTHR23151:SF90">
    <property type="entry name" value="DIHYDROLIPOYLLYSINE-RESIDUE ACETYLTRANSFERASE COMPONENT OF PYRUVATE DEHYDROGENASE COMPLEX, MITOCHONDRIAL-RELATED"/>
    <property type="match status" value="1"/>
</dbReference>
<keyword evidence="4 8" id="KW-0012">Acyltransferase</keyword>
<dbReference type="PROSITE" id="PS51826">
    <property type="entry name" value="PSBD"/>
    <property type="match status" value="1"/>
</dbReference>
<name>A0ABW0NKS1_9BURK</name>
<dbReference type="InterPro" id="IPR023213">
    <property type="entry name" value="CAT-like_dom_sf"/>
</dbReference>
<evidence type="ECO:0000259" key="6">
    <source>
        <dbReference type="PROSITE" id="PS50968"/>
    </source>
</evidence>
<dbReference type="InterPro" id="IPR045257">
    <property type="entry name" value="E2/Pdx1"/>
</dbReference>
<dbReference type="SUPFAM" id="SSF51230">
    <property type="entry name" value="Single hybrid motif"/>
    <property type="match status" value="1"/>
</dbReference>
<dbReference type="Pfam" id="PF00198">
    <property type="entry name" value="2-oxoacid_dh"/>
    <property type="match status" value="1"/>
</dbReference>
<dbReference type="Pfam" id="PF02817">
    <property type="entry name" value="E3_binding"/>
    <property type="match status" value="1"/>
</dbReference>
<dbReference type="Pfam" id="PF00364">
    <property type="entry name" value="Biotin_lipoyl"/>
    <property type="match status" value="1"/>
</dbReference>
<comment type="similarity">
    <text evidence="2 4">Belongs to the 2-oxoacid dehydrogenase family.</text>
</comment>
<dbReference type="PANTHER" id="PTHR23151">
    <property type="entry name" value="DIHYDROLIPOAMIDE ACETYL/SUCCINYL-TRANSFERASE-RELATED"/>
    <property type="match status" value="1"/>
</dbReference>
<dbReference type="InterPro" id="IPR003016">
    <property type="entry name" value="2-oxoA_DH_lipoyl-BS"/>
</dbReference>
<dbReference type="RefSeq" id="WP_376851978.1">
    <property type="nucleotide sequence ID" value="NZ_JBHSMF010000010.1"/>
</dbReference>
<feature type="region of interest" description="Disordered" evidence="5">
    <location>
        <begin position="80"/>
        <end position="130"/>
    </location>
</feature>
<evidence type="ECO:0000256" key="5">
    <source>
        <dbReference type="SAM" id="MobiDB-lite"/>
    </source>
</evidence>
<dbReference type="SUPFAM" id="SSF47005">
    <property type="entry name" value="Peripheral subunit-binding domain of 2-oxo acid dehydrogenase complex"/>
    <property type="match status" value="1"/>
</dbReference>
<dbReference type="Gene3D" id="2.40.50.100">
    <property type="match status" value="1"/>
</dbReference>
<feature type="compositionally biased region" description="Basic and acidic residues" evidence="5">
    <location>
        <begin position="118"/>
        <end position="128"/>
    </location>
</feature>
<dbReference type="EC" id="2.3.1.-" evidence="4"/>
<keyword evidence="3 4" id="KW-0450">Lipoyl</keyword>
<evidence type="ECO:0000256" key="2">
    <source>
        <dbReference type="ARBA" id="ARBA00007317"/>
    </source>
</evidence>
<dbReference type="Gene3D" id="3.30.559.10">
    <property type="entry name" value="Chloramphenicol acetyltransferase-like domain"/>
    <property type="match status" value="1"/>
</dbReference>
<dbReference type="CDD" id="cd06849">
    <property type="entry name" value="lipoyl_domain"/>
    <property type="match status" value="1"/>
</dbReference>
<dbReference type="InterPro" id="IPR004167">
    <property type="entry name" value="PSBD"/>
</dbReference>
<sequence length="385" mass="40350">MADFLMPSLGADMEAGKLVQWLVQPGARVRRGDVVAVVETRKGAIDVEIFLDGVIQDLLPVGTDVPVGAVLAHVRDADGAATPAAPLPPPQQQPQQHPQQQPQQQPSRAKVSPAARQRARELGLDPDRLAGSGVEGAVTLADVERAAAPAAAATAPRAASAAVFDPGPMRAAIAAAMSRSKREIPHYYLTSSIDFGAASAWLQDYNRERPPAQRLLPAVLLLKATARALAQVPQLNGFYDGGAFRAGAGIHVGWAISMRGGGLVAPALQDADRKPLAQLMTELRDLVQRVRAGGLRSSELSDPTVTVTSLGERGADSVLGVIYPPQVAIVGFGCVADRPWVRDGALAVRPLLQASLAADHRVSDGHLGGQLLAAIDRALQQPEAL</sequence>
<feature type="domain" description="Peripheral subunit-binding (PSBD)" evidence="7">
    <location>
        <begin position="110"/>
        <end position="147"/>
    </location>
</feature>